<sequence length="318" mass="33497">MSAATDLDEVAARLTERLGERVRLDASAARASWYRVGGPVAIWVDVASVDDLSALAAALGGSDVPLIVVGEGSNLLIADAGYDGVIVHLDRDGALGDVVFDDAASAVTAGGAVRMPDLARRCAEAGHGGLSWMAGIPGSIGGAVRMNAGVRAGEVEVRHSLDWAELVDLGTGEVVRRPSEWFEFGYRRSRVGPNDVVTSARFRTQPGRPEDIAAENAVHLRHRRDFQETVRTAGSVWTNPPGSSAWQAVSDAGAQGLRVGTAQVSPKHANFIVADPGGAADDVHALMAQVRRMVHQHSGVVLEAETVMIGFPPFEELT</sequence>
<dbReference type="Gene3D" id="3.30.43.10">
    <property type="entry name" value="Uridine Diphospho-n-acetylenolpyruvylglucosamine Reductase, domain 2"/>
    <property type="match status" value="1"/>
</dbReference>
<comment type="subcellular location">
    <subcellularLocation>
        <location evidence="3 17">Cytoplasm</location>
    </subcellularLocation>
</comment>
<evidence type="ECO:0000256" key="1">
    <source>
        <dbReference type="ARBA" id="ARBA00001974"/>
    </source>
</evidence>
<evidence type="ECO:0000256" key="11">
    <source>
        <dbReference type="ARBA" id="ARBA00022960"/>
    </source>
</evidence>
<dbReference type="GO" id="GO:0071555">
    <property type="term" value="P:cell wall organization"/>
    <property type="evidence" value="ECO:0007669"/>
    <property type="project" value="UniProtKB-KW"/>
</dbReference>
<dbReference type="GO" id="GO:0008360">
    <property type="term" value="P:regulation of cell shape"/>
    <property type="evidence" value="ECO:0007669"/>
    <property type="project" value="UniProtKB-KW"/>
</dbReference>
<gene>
    <name evidence="17" type="primary">murB</name>
    <name evidence="19" type="ORF">IPN02_15205</name>
</gene>
<name>A0A936NDU5_9ACTN</name>
<evidence type="ECO:0000313" key="19">
    <source>
        <dbReference type="EMBL" id="MBK9298150.1"/>
    </source>
</evidence>
<evidence type="ECO:0000256" key="12">
    <source>
        <dbReference type="ARBA" id="ARBA00022984"/>
    </source>
</evidence>
<dbReference type="HAMAP" id="MF_00037">
    <property type="entry name" value="MurB"/>
    <property type="match status" value="1"/>
</dbReference>
<dbReference type="InterPro" id="IPR011601">
    <property type="entry name" value="MurB_C"/>
</dbReference>
<evidence type="ECO:0000256" key="10">
    <source>
        <dbReference type="ARBA" id="ARBA00022857"/>
    </source>
</evidence>
<evidence type="ECO:0000256" key="6">
    <source>
        <dbReference type="ARBA" id="ARBA00022490"/>
    </source>
</evidence>
<dbReference type="GO" id="GO:0051301">
    <property type="term" value="P:cell division"/>
    <property type="evidence" value="ECO:0007669"/>
    <property type="project" value="UniProtKB-KW"/>
</dbReference>
<feature type="active site" evidence="17">
    <location>
        <position position="305"/>
    </location>
</feature>
<feature type="active site" description="Proton donor" evidence="17">
    <location>
        <position position="235"/>
    </location>
</feature>
<keyword evidence="13 17" id="KW-0560">Oxidoreductase</keyword>
<evidence type="ECO:0000256" key="16">
    <source>
        <dbReference type="ARBA" id="ARBA00048914"/>
    </source>
</evidence>
<dbReference type="EMBL" id="JADJZA010000008">
    <property type="protein sequence ID" value="MBK9298150.1"/>
    <property type="molecule type" value="Genomic_DNA"/>
</dbReference>
<feature type="domain" description="FAD-binding PCMH-type" evidence="18">
    <location>
        <begin position="36"/>
        <end position="207"/>
    </location>
</feature>
<evidence type="ECO:0000259" key="18">
    <source>
        <dbReference type="PROSITE" id="PS51387"/>
    </source>
</evidence>
<keyword evidence="6 17" id="KW-0963">Cytoplasm</keyword>
<dbReference type="GO" id="GO:0071949">
    <property type="term" value="F:FAD binding"/>
    <property type="evidence" value="ECO:0007669"/>
    <property type="project" value="InterPro"/>
</dbReference>
<comment type="similarity">
    <text evidence="5 17">Belongs to the MurB family.</text>
</comment>
<keyword evidence="10 17" id="KW-0521">NADP</keyword>
<dbReference type="PANTHER" id="PTHR21071:SF4">
    <property type="entry name" value="UDP-N-ACETYLENOLPYRUVOYLGLUCOSAMINE REDUCTASE"/>
    <property type="match status" value="1"/>
</dbReference>
<dbReference type="InterPro" id="IPR036318">
    <property type="entry name" value="FAD-bd_PCMH-like_sf"/>
</dbReference>
<dbReference type="PROSITE" id="PS51387">
    <property type="entry name" value="FAD_PCMH"/>
    <property type="match status" value="1"/>
</dbReference>
<keyword evidence="12 17" id="KW-0573">Peptidoglycan synthesis</keyword>
<keyword evidence="14 17" id="KW-0131">Cell cycle</keyword>
<evidence type="ECO:0000256" key="17">
    <source>
        <dbReference type="HAMAP-Rule" id="MF_00037"/>
    </source>
</evidence>
<comment type="pathway">
    <text evidence="4 17">Cell wall biogenesis; peptidoglycan biosynthesis.</text>
</comment>
<evidence type="ECO:0000256" key="2">
    <source>
        <dbReference type="ARBA" id="ARBA00003921"/>
    </source>
</evidence>
<feature type="active site" evidence="17">
    <location>
        <position position="187"/>
    </location>
</feature>
<evidence type="ECO:0000256" key="8">
    <source>
        <dbReference type="ARBA" id="ARBA00022630"/>
    </source>
</evidence>
<keyword evidence="7 17" id="KW-0132">Cell division</keyword>
<keyword evidence="8 17" id="KW-0285">Flavoprotein</keyword>
<protein>
    <recommendedName>
        <fullName evidence="17">UDP-N-acetylenolpyruvoylglucosamine reductase</fullName>
        <ecNumber evidence="17">1.3.1.98</ecNumber>
    </recommendedName>
    <alternativeName>
        <fullName evidence="17">UDP-N-acetylmuramate dehydrogenase</fullName>
    </alternativeName>
</protein>
<keyword evidence="11 17" id="KW-0133">Cell shape</keyword>
<comment type="cofactor">
    <cofactor evidence="1 17">
        <name>FAD</name>
        <dbReference type="ChEBI" id="CHEBI:57692"/>
    </cofactor>
</comment>
<dbReference type="Pfam" id="PF01565">
    <property type="entry name" value="FAD_binding_4"/>
    <property type="match status" value="1"/>
</dbReference>
<evidence type="ECO:0000256" key="5">
    <source>
        <dbReference type="ARBA" id="ARBA00010485"/>
    </source>
</evidence>
<dbReference type="InterPro" id="IPR006094">
    <property type="entry name" value="Oxid_FAD_bind_N"/>
</dbReference>
<evidence type="ECO:0000256" key="4">
    <source>
        <dbReference type="ARBA" id="ARBA00004752"/>
    </source>
</evidence>
<keyword evidence="9 17" id="KW-0274">FAD</keyword>
<proteinExistence type="inferred from homology"/>
<comment type="function">
    <text evidence="2 17">Cell wall formation.</text>
</comment>
<evidence type="ECO:0000256" key="15">
    <source>
        <dbReference type="ARBA" id="ARBA00023316"/>
    </source>
</evidence>
<evidence type="ECO:0000313" key="20">
    <source>
        <dbReference type="Proteomes" id="UP000727993"/>
    </source>
</evidence>
<dbReference type="InterPro" id="IPR036635">
    <property type="entry name" value="MurB_C_sf"/>
</dbReference>
<evidence type="ECO:0000256" key="3">
    <source>
        <dbReference type="ARBA" id="ARBA00004496"/>
    </source>
</evidence>
<dbReference type="InterPro" id="IPR016169">
    <property type="entry name" value="FAD-bd_PCMH_sub2"/>
</dbReference>
<dbReference type="PANTHER" id="PTHR21071">
    <property type="entry name" value="UDP-N-ACETYLENOLPYRUVOYLGLUCOSAMINE REDUCTASE"/>
    <property type="match status" value="1"/>
</dbReference>
<evidence type="ECO:0000256" key="13">
    <source>
        <dbReference type="ARBA" id="ARBA00023002"/>
    </source>
</evidence>
<dbReference type="EC" id="1.3.1.98" evidence="17"/>
<dbReference type="GO" id="GO:0009252">
    <property type="term" value="P:peptidoglycan biosynthetic process"/>
    <property type="evidence" value="ECO:0007669"/>
    <property type="project" value="UniProtKB-UniRule"/>
</dbReference>
<dbReference type="SUPFAM" id="SSF56176">
    <property type="entry name" value="FAD-binding/transporter-associated domain-like"/>
    <property type="match status" value="1"/>
</dbReference>
<organism evidence="19 20">
    <name type="scientific">Candidatus Neomicrothrix subdominans</name>
    <dbReference type="NCBI Taxonomy" id="2954438"/>
    <lineage>
        <taxon>Bacteria</taxon>
        <taxon>Bacillati</taxon>
        <taxon>Actinomycetota</taxon>
        <taxon>Acidimicrobiia</taxon>
        <taxon>Acidimicrobiales</taxon>
        <taxon>Microthrixaceae</taxon>
        <taxon>Candidatus Neomicrothrix</taxon>
    </lineage>
</organism>
<accession>A0A936NDU5</accession>
<dbReference type="Proteomes" id="UP000727993">
    <property type="component" value="Unassembled WGS sequence"/>
</dbReference>
<dbReference type="AlphaFoldDB" id="A0A936NDU5"/>
<dbReference type="SUPFAM" id="SSF56194">
    <property type="entry name" value="Uridine diphospho-N-Acetylenolpyruvylglucosamine reductase, MurB, C-terminal domain"/>
    <property type="match status" value="1"/>
</dbReference>
<comment type="caution">
    <text evidence="19">The sequence shown here is derived from an EMBL/GenBank/DDBJ whole genome shotgun (WGS) entry which is preliminary data.</text>
</comment>
<dbReference type="Gene3D" id="3.90.78.10">
    <property type="entry name" value="UDP-N-acetylenolpyruvoylglucosamine reductase, C-terminal domain"/>
    <property type="match status" value="1"/>
</dbReference>
<dbReference type="InterPro" id="IPR016167">
    <property type="entry name" value="FAD-bd_PCMH_sub1"/>
</dbReference>
<evidence type="ECO:0000256" key="7">
    <source>
        <dbReference type="ARBA" id="ARBA00022618"/>
    </source>
</evidence>
<dbReference type="InterPro" id="IPR016166">
    <property type="entry name" value="FAD-bd_PCMH"/>
</dbReference>
<evidence type="ECO:0000256" key="9">
    <source>
        <dbReference type="ARBA" id="ARBA00022827"/>
    </source>
</evidence>
<keyword evidence="15 17" id="KW-0961">Cell wall biogenesis/degradation</keyword>
<dbReference type="Pfam" id="PF02873">
    <property type="entry name" value="MurB_C"/>
    <property type="match status" value="1"/>
</dbReference>
<comment type="catalytic activity">
    <reaction evidence="16 17">
        <text>UDP-N-acetyl-alpha-D-muramate + NADP(+) = UDP-N-acetyl-3-O-(1-carboxyvinyl)-alpha-D-glucosamine + NADPH + H(+)</text>
        <dbReference type="Rhea" id="RHEA:12248"/>
        <dbReference type="ChEBI" id="CHEBI:15378"/>
        <dbReference type="ChEBI" id="CHEBI:57783"/>
        <dbReference type="ChEBI" id="CHEBI:58349"/>
        <dbReference type="ChEBI" id="CHEBI:68483"/>
        <dbReference type="ChEBI" id="CHEBI:70757"/>
        <dbReference type="EC" id="1.3.1.98"/>
    </reaction>
</comment>
<dbReference type="Gene3D" id="3.30.465.10">
    <property type="match status" value="1"/>
</dbReference>
<dbReference type="InterPro" id="IPR003170">
    <property type="entry name" value="MurB"/>
</dbReference>
<reference evidence="19 20" key="1">
    <citation type="submission" date="2020-10" db="EMBL/GenBank/DDBJ databases">
        <title>Connecting structure to function with the recovery of over 1000 high-quality activated sludge metagenome-assembled genomes encoding full-length rRNA genes using long-read sequencing.</title>
        <authorList>
            <person name="Singleton C.M."/>
            <person name="Petriglieri F."/>
            <person name="Kristensen J.M."/>
            <person name="Kirkegaard R.H."/>
            <person name="Michaelsen T.Y."/>
            <person name="Andersen M.H."/>
            <person name="Karst S.M."/>
            <person name="Dueholm M.S."/>
            <person name="Nielsen P.H."/>
            <person name="Albertsen M."/>
        </authorList>
    </citation>
    <scope>NUCLEOTIDE SEQUENCE [LARGE SCALE GENOMIC DNA]</scope>
    <source>
        <strain evidence="19">Lyne_18-Q3-R50-59_MAXAC.006</strain>
    </source>
</reference>
<dbReference type="GO" id="GO:0008762">
    <property type="term" value="F:UDP-N-acetylmuramate dehydrogenase activity"/>
    <property type="evidence" value="ECO:0007669"/>
    <property type="project" value="UniProtKB-UniRule"/>
</dbReference>
<evidence type="ECO:0000256" key="14">
    <source>
        <dbReference type="ARBA" id="ARBA00023306"/>
    </source>
</evidence>
<dbReference type="GO" id="GO:0005829">
    <property type="term" value="C:cytosol"/>
    <property type="evidence" value="ECO:0007669"/>
    <property type="project" value="TreeGrafter"/>
</dbReference>